<dbReference type="PROSITE" id="PS51292">
    <property type="entry name" value="ZF_RING_CH"/>
    <property type="match status" value="1"/>
</dbReference>
<evidence type="ECO:0000256" key="4">
    <source>
        <dbReference type="SAM" id="MobiDB-lite"/>
    </source>
</evidence>
<name>A0A6A6VQJ8_9PEZI</name>
<feature type="transmembrane region" description="Helical" evidence="5">
    <location>
        <begin position="149"/>
        <end position="171"/>
    </location>
</feature>
<evidence type="ECO:0000256" key="3">
    <source>
        <dbReference type="ARBA" id="ARBA00022833"/>
    </source>
</evidence>
<accession>A0A6A6VQJ8</accession>
<evidence type="ECO:0000313" key="8">
    <source>
        <dbReference type="Proteomes" id="UP000799437"/>
    </source>
</evidence>
<dbReference type="SMART" id="SM00744">
    <property type="entry name" value="RINGv"/>
    <property type="match status" value="1"/>
</dbReference>
<evidence type="ECO:0000259" key="6">
    <source>
        <dbReference type="PROSITE" id="PS51292"/>
    </source>
</evidence>
<dbReference type="Gene3D" id="3.30.40.10">
    <property type="entry name" value="Zinc/RING finger domain, C3HC4 (zinc finger)"/>
    <property type="match status" value="1"/>
</dbReference>
<feature type="compositionally biased region" description="Basic and acidic residues" evidence="4">
    <location>
        <begin position="33"/>
        <end position="49"/>
    </location>
</feature>
<keyword evidence="5" id="KW-0812">Transmembrane</keyword>
<feature type="domain" description="RING-CH-type" evidence="6">
    <location>
        <begin position="48"/>
        <end position="138"/>
    </location>
</feature>
<feature type="region of interest" description="Disordered" evidence="4">
    <location>
        <begin position="27"/>
        <end position="49"/>
    </location>
</feature>
<dbReference type="OrthoDB" id="264354at2759"/>
<dbReference type="EMBL" id="ML996591">
    <property type="protein sequence ID" value="KAF2752882.1"/>
    <property type="molecule type" value="Genomic_DNA"/>
</dbReference>
<dbReference type="SUPFAM" id="SSF57850">
    <property type="entry name" value="RING/U-box"/>
    <property type="match status" value="1"/>
</dbReference>
<feature type="transmembrane region" description="Helical" evidence="5">
    <location>
        <begin position="256"/>
        <end position="276"/>
    </location>
</feature>
<proteinExistence type="predicted"/>
<dbReference type="AlphaFoldDB" id="A0A6A6VQJ8"/>
<dbReference type="InterPro" id="IPR011016">
    <property type="entry name" value="Znf_RING-CH"/>
</dbReference>
<dbReference type="PANTHER" id="PTHR46347:SF1">
    <property type="entry name" value="RING_FYVE_PHD ZINC FINGER SUPERFAMILY PROTEIN"/>
    <property type="match status" value="1"/>
</dbReference>
<organism evidence="7 8">
    <name type="scientific">Pseudovirgaria hyperparasitica</name>
    <dbReference type="NCBI Taxonomy" id="470096"/>
    <lineage>
        <taxon>Eukaryota</taxon>
        <taxon>Fungi</taxon>
        <taxon>Dikarya</taxon>
        <taxon>Ascomycota</taxon>
        <taxon>Pezizomycotina</taxon>
        <taxon>Dothideomycetes</taxon>
        <taxon>Dothideomycetes incertae sedis</taxon>
        <taxon>Acrospermales</taxon>
        <taxon>Acrospermaceae</taxon>
        <taxon>Pseudovirgaria</taxon>
    </lineage>
</organism>
<gene>
    <name evidence="7" type="ORF">EJ05DRAFT_480899</name>
</gene>
<keyword evidence="8" id="KW-1185">Reference proteome</keyword>
<keyword evidence="5" id="KW-0472">Membrane</keyword>
<keyword evidence="3" id="KW-0862">Zinc</keyword>
<keyword evidence="2" id="KW-0863">Zinc-finger</keyword>
<evidence type="ECO:0000256" key="5">
    <source>
        <dbReference type="SAM" id="Phobius"/>
    </source>
</evidence>
<dbReference type="CDD" id="cd16495">
    <property type="entry name" value="RING_CH-C4HC3_MARCH"/>
    <property type="match status" value="1"/>
</dbReference>
<protein>
    <recommendedName>
        <fullName evidence="6">RING-CH-type domain-containing protein</fullName>
    </recommendedName>
</protein>
<dbReference type="InterPro" id="IPR013083">
    <property type="entry name" value="Znf_RING/FYVE/PHD"/>
</dbReference>
<sequence length="308" mass="35205">MDSPEHAHSTGYAHVDPTDWHTFTQRAANPQTDHSESTRPNEQHPPQEHFYRPRTCRICFDIVQPTLRPPMESLPGFLQPRPEVVYEDEAGRLIRPCKCKGSSKYVHDGCLAQWRMRDPTSRRNFYECPTCGFKYKLSRLGWAGLLANPILRVVLSITVLTSIAFILGFFAETIIRIGLDPMTIVTDQLFEDSRNRHHQRPANEPVSWYEHFANGFVSIGVVGFLKVLLSNPWNWINGLRGVPTGGRQGRTGRERITGITWIAIMIGVITVLYGIWKAVQAWSKRILRRVEQKVMDVHDADDGDDEDD</sequence>
<keyword evidence="1" id="KW-0479">Metal-binding</keyword>
<dbReference type="GeneID" id="54486014"/>
<reference evidence="7" key="1">
    <citation type="journal article" date="2020" name="Stud. Mycol.">
        <title>101 Dothideomycetes genomes: a test case for predicting lifestyles and emergence of pathogens.</title>
        <authorList>
            <person name="Haridas S."/>
            <person name="Albert R."/>
            <person name="Binder M."/>
            <person name="Bloem J."/>
            <person name="Labutti K."/>
            <person name="Salamov A."/>
            <person name="Andreopoulos B."/>
            <person name="Baker S."/>
            <person name="Barry K."/>
            <person name="Bills G."/>
            <person name="Bluhm B."/>
            <person name="Cannon C."/>
            <person name="Castanera R."/>
            <person name="Culley D."/>
            <person name="Daum C."/>
            <person name="Ezra D."/>
            <person name="Gonzalez J."/>
            <person name="Henrissat B."/>
            <person name="Kuo A."/>
            <person name="Liang C."/>
            <person name="Lipzen A."/>
            <person name="Lutzoni F."/>
            <person name="Magnuson J."/>
            <person name="Mondo S."/>
            <person name="Nolan M."/>
            <person name="Ohm R."/>
            <person name="Pangilinan J."/>
            <person name="Park H.-J."/>
            <person name="Ramirez L."/>
            <person name="Alfaro M."/>
            <person name="Sun H."/>
            <person name="Tritt A."/>
            <person name="Yoshinaga Y."/>
            <person name="Zwiers L.-H."/>
            <person name="Turgeon B."/>
            <person name="Goodwin S."/>
            <person name="Spatafora J."/>
            <person name="Crous P."/>
            <person name="Grigoriev I."/>
        </authorList>
    </citation>
    <scope>NUCLEOTIDE SEQUENCE</scope>
    <source>
        <strain evidence="7">CBS 121739</strain>
    </source>
</reference>
<evidence type="ECO:0000313" key="7">
    <source>
        <dbReference type="EMBL" id="KAF2752882.1"/>
    </source>
</evidence>
<dbReference type="PANTHER" id="PTHR46347">
    <property type="entry name" value="RING/FYVE/PHD ZINC FINGER SUPERFAMILY PROTEIN"/>
    <property type="match status" value="1"/>
</dbReference>
<dbReference type="Pfam" id="PF12906">
    <property type="entry name" value="RINGv"/>
    <property type="match status" value="1"/>
</dbReference>
<dbReference type="GO" id="GO:0008270">
    <property type="term" value="F:zinc ion binding"/>
    <property type="evidence" value="ECO:0007669"/>
    <property type="project" value="UniProtKB-KW"/>
</dbReference>
<keyword evidence="5" id="KW-1133">Transmembrane helix</keyword>
<dbReference type="Proteomes" id="UP000799437">
    <property type="component" value="Unassembled WGS sequence"/>
</dbReference>
<evidence type="ECO:0000256" key="1">
    <source>
        <dbReference type="ARBA" id="ARBA00022723"/>
    </source>
</evidence>
<evidence type="ECO:0000256" key="2">
    <source>
        <dbReference type="ARBA" id="ARBA00022771"/>
    </source>
</evidence>
<dbReference type="RefSeq" id="XP_033595333.1">
    <property type="nucleotide sequence ID" value="XM_033744960.1"/>
</dbReference>